<comment type="caution">
    <text evidence="1">The sequence shown here is derived from an EMBL/GenBank/DDBJ whole genome shotgun (WGS) entry which is preliminary data.</text>
</comment>
<reference evidence="1" key="1">
    <citation type="submission" date="2022-01" db="EMBL/GenBank/DDBJ databases">
        <title>Comparative genomics reveals a dynamic genome evolution in the ectomycorrhizal milk-cap (Lactarius) mushrooms.</title>
        <authorList>
            <consortium name="DOE Joint Genome Institute"/>
            <person name="Lebreton A."/>
            <person name="Tang N."/>
            <person name="Kuo A."/>
            <person name="LaButti K."/>
            <person name="Drula E."/>
            <person name="Barry K."/>
            <person name="Clum A."/>
            <person name="Lipzen A."/>
            <person name="Mousain D."/>
            <person name="Ng V."/>
            <person name="Wang R."/>
            <person name="Wang X."/>
            <person name="Dai Y."/>
            <person name="Henrissat B."/>
            <person name="Grigoriev I.V."/>
            <person name="Guerin-Laguette A."/>
            <person name="Yu F."/>
            <person name="Martin F.M."/>
        </authorList>
    </citation>
    <scope>NUCLEOTIDE SEQUENCE</scope>
    <source>
        <strain evidence="1">QP</strain>
    </source>
</reference>
<proteinExistence type="predicted"/>
<gene>
    <name evidence="1" type="ORF">EDB92DRAFT_1329851</name>
</gene>
<evidence type="ECO:0008006" key="3">
    <source>
        <dbReference type="Google" id="ProtNLM"/>
    </source>
</evidence>
<dbReference type="Proteomes" id="UP001201163">
    <property type="component" value="Unassembled WGS sequence"/>
</dbReference>
<sequence>MSSPSSSQWFTLPVEIQLTITQLLDNNALRSLSEVSHYNRILCLPAVYNSVTIPSFARLQSFLDHVPVHHASHIRTLDISTAGSVVDAPVVTQATCSDALRRILFLAPRLRSLSLHLSTELSPLAISSFSILDQLTDLSIQPCRDAIHTSLSERTAIGVALAVPSLKSLSISCVTRAFPCHINTWHSPRHSPSLAADKPTVPTDGTHSSVPPTLPSLFTIHSLRHLAIHNTALGDPLFASTDLAVRCQLETLELGAFESASPAENASWSSHILRRVGPQLRSVVLSAGIVGATEPLSLPILERVRLTPLFSPSQLPSTLRMLATASRALRHINVECLADDLEDVCEELSECVEHVNGGPYNLKLRVLPALEGDVLITECPVTSECVPPLDENAQEALSRLESAFTSAGTPISIMGTNPEVPPQQEDEDWDDLTVVDETGPGVEIKGKYITEDPWVQVGAW</sequence>
<accession>A0AAD4LPL1</accession>
<protein>
    <recommendedName>
        <fullName evidence="3">F-box domain-containing protein</fullName>
    </recommendedName>
</protein>
<name>A0AAD4LPL1_9AGAM</name>
<dbReference type="EMBL" id="JAKELL010000006">
    <property type="protein sequence ID" value="KAH8998128.1"/>
    <property type="molecule type" value="Genomic_DNA"/>
</dbReference>
<dbReference type="AlphaFoldDB" id="A0AAD4LPL1"/>
<evidence type="ECO:0000313" key="1">
    <source>
        <dbReference type="EMBL" id="KAH8998128.1"/>
    </source>
</evidence>
<organism evidence="1 2">
    <name type="scientific">Lactarius akahatsu</name>
    <dbReference type="NCBI Taxonomy" id="416441"/>
    <lineage>
        <taxon>Eukaryota</taxon>
        <taxon>Fungi</taxon>
        <taxon>Dikarya</taxon>
        <taxon>Basidiomycota</taxon>
        <taxon>Agaricomycotina</taxon>
        <taxon>Agaricomycetes</taxon>
        <taxon>Russulales</taxon>
        <taxon>Russulaceae</taxon>
        <taxon>Lactarius</taxon>
    </lineage>
</organism>
<evidence type="ECO:0000313" key="2">
    <source>
        <dbReference type="Proteomes" id="UP001201163"/>
    </source>
</evidence>
<keyword evidence="2" id="KW-1185">Reference proteome</keyword>